<name>A0A4Z2CI10_9TELE</name>
<keyword evidence="4" id="KW-0732">Signal</keyword>
<keyword evidence="2" id="KW-1003">Cell membrane</keyword>
<reference evidence="11 12" key="1">
    <citation type="submission" date="2019-04" db="EMBL/GenBank/DDBJ databases">
        <title>The sequence and de novo assembly of Takifugu bimaculatus genome using PacBio and Hi-C technologies.</title>
        <authorList>
            <person name="Xu P."/>
            <person name="Liu B."/>
            <person name="Zhou Z."/>
        </authorList>
    </citation>
    <scope>NUCLEOTIDE SEQUENCE [LARGE SCALE GENOMIC DNA]</scope>
    <source>
        <strain evidence="11">TB-2018</strain>
        <tissue evidence="11">Muscle</tissue>
    </source>
</reference>
<keyword evidence="6 10" id="KW-0472">Membrane</keyword>
<evidence type="ECO:0000256" key="2">
    <source>
        <dbReference type="ARBA" id="ARBA00022475"/>
    </source>
</evidence>
<comment type="subcellular location">
    <subcellularLocation>
        <location evidence="1">Cell membrane</location>
    </subcellularLocation>
</comment>
<evidence type="ECO:0000256" key="1">
    <source>
        <dbReference type="ARBA" id="ARBA00004236"/>
    </source>
</evidence>
<keyword evidence="10" id="KW-1133">Transmembrane helix</keyword>
<evidence type="ECO:0000256" key="5">
    <source>
        <dbReference type="ARBA" id="ARBA00022737"/>
    </source>
</evidence>
<comment type="caution">
    <text evidence="11">The sequence shown here is derived from an EMBL/GenBank/DDBJ whole genome shotgun (WGS) entry which is preliminary data.</text>
</comment>
<dbReference type="PANTHER" id="PTHR24037">
    <property type="entry name" value="HEART DEVELOPMENT PROTEIN WITH EGF-LIKE DOMAINS 1"/>
    <property type="match status" value="1"/>
</dbReference>
<dbReference type="Proteomes" id="UP000516260">
    <property type="component" value="Chromosome 1"/>
</dbReference>
<feature type="transmembrane region" description="Helical" evidence="10">
    <location>
        <begin position="239"/>
        <end position="266"/>
    </location>
</feature>
<keyword evidence="5" id="KW-0677">Repeat</keyword>
<evidence type="ECO:0000256" key="6">
    <source>
        <dbReference type="ARBA" id="ARBA00023136"/>
    </source>
</evidence>
<keyword evidence="3" id="KW-0245">EGF-like domain</keyword>
<feature type="compositionally biased region" description="Polar residues" evidence="9">
    <location>
        <begin position="352"/>
        <end position="375"/>
    </location>
</feature>
<keyword evidence="10" id="KW-0812">Transmembrane</keyword>
<evidence type="ECO:0000313" key="12">
    <source>
        <dbReference type="Proteomes" id="UP000516260"/>
    </source>
</evidence>
<feature type="region of interest" description="Disordered" evidence="9">
    <location>
        <begin position="334"/>
        <end position="385"/>
    </location>
</feature>
<dbReference type="GO" id="GO:0005886">
    <property type="term" value="C:plasma membrane"/>
    <property type="evidence" value="ECO:0007669"/>
    <property type="project" value="UniProtKB-SubCell"/>
</dbReference>
<dbReference type="AlphaFoldDB" id="A0A4Z2CI10"/>
<keyword evidence="8" id="KW-0325">Glycoprotein</keyword>
<evidence type="ECO:0000256" key="10">
    <source>
        <dbReference type="SAM" id="Phobius"/>
    </source>
</evidence>
<proteinExistence type="predicted"/>
<keyword evidence="7" id="KW-1015">Disulfide bond</keyword>
<sequence>MVQCVLEVPLDVLKDLTFTFSLAASSCGLYNSCNYHQCISCNYHHPITCNYHQYISCNYHHPITCNYHQYINWKYHHPITCNYHQYINWKYHHPITCNYHQYINWKYHHPITCNYHQYINWKYHHPITCNYHQYINWKYHHPITCNYHQYINWNSRHHSASNQSSQRSRQAEAAIASVQIIFGQTATINKDGVVNQLKNCNELHNCEKWNIYRLLKNLLIFFSVSCPLGYSGFNCGENWELVLLIVGPVLGGLLLITLILLITVAVRSKKHRKASSTADIGTPFISHQSTKAPLINGSKGVPAVAGVPSIPRATAHNSPYSSTNLEMIPSNSQQNLITNGRNSRHHEDYGQSRPQNNPYSQIRPVSSSYTPNQGIVNPYYKNDSR</sequence>
<gene>
    <name evidence="11" type="ORF">fugu_000891</name>
</gene>
<organism evidence="11 12">
    <name type="scientific">Takifugu bimaculatus</name>
    <dbReference type="NCBI Taxonomy" id="433685"/>
    <lineage>
        <taxon>Eukaryota</taxon>
        <taxon>Metazoa</taxon>
        <taxon>Chordata</taxon>
        <taxon>Craniata</taxon>
        <taxon>Vertebrata</taxon>
        <taxon>Euteleostomi</taxon>
        <taxon>Actinopterygii</taxon>
        <taxon>Neopterygii</taxon>
        <taxon>Teleostei</taxon>
        <taxon>Neoteleostei</taxon>
        <taxon>Acanthomorphata</taxon>
        <taxon>Eupercaria</taxon>
        <taxon>Tetraodontiformes</taxon>
        <taxon>Tetradontoidea</taxon>
        <taxon>Tetraodontidae</taxon>
        <taxon>Takifugu</taxon>
    </lineage>
</organism>
<evidence type="ECO:0000256" key="4">
    <source>
        <dbReference type="ARBA" id="ARBA00022729"/>
    </source>
</evidence>
<evidence type="ECO:0000256" key="9">
    <source>
        <dbReference type="SAM" id="MobiDB-lite"/>
    </source>
</evidence>
<evidence type="ECO:0000256" key="3">
    <source>
        <dbReference type="ARBA" id="ARBA00022536"/>
    </source>
</evidence>
<protein>
    <submittedName>
        <fullName evidence="11">Uncharacterized protein</fullName>
    </submittedName>
</protein>
<keyword evidence="12" id="KW-1185">Reference proteome</keyword>
<evidence type="ECO:0000256" key="8">
    <source>
        <dbReference type="ARBA" id="ARBA00023180"/>
    </source>
</evidence>
<evidence type="ECO:0000256" key="7">
    <source>
        <dbReference type="ARBA" id="ARBA00023157"/>
    </source>
</evidence>
<dbReference type="PANTHER" id="PTHR24037:SF10">
    <property type="entry name" value="MUCIN-13"/>
    <property type="match status" value="1"/>
</dbReference>
<accession>A0A4Z2CI10</accession>
<dbReference type="EMBL" id="SWLE01000001">
    <property type="protein sequence ID" value="TNN03862.1"/>
    <property type="molecule type" value="Genomic_DNA"/>
</dbReference>
<evidence type="ECO:0000313" key="11">
    <source>
        <dbReference type="EMBL" id="TNN03862.1"/>
    </source>
</evidence>